<feature type="compositionally biased region" description="Basic and acidic residues" evidence="2">
    <location>
        <begin position="31"/>
        <end position="56"/>
    </location>
</feature>
<proteinExistence type="predicted"/>
<evidence type="ECO:0000313" key="4">
    <source>
        <dbReference type="Proteomes" id="UP000766550"/>
    </source>
</evidence>
<dbReference type="GO" id="GO:0016787">
    <property type="term" value="F:hydrolase activity"/>
    <property type="evidence" value="ECO:0007669"/>
    <property type="project" value="UniProtKB-KW"/>
</dbReference>
<keyword evidence="4" id="KW-1185">Reference proteome</keyword>
<accession>A0A8J8C5J1</accession>
<dbReference type="InterPro" id="IPR036890">
    <property type="entry name" value="HATPase_C_sf"/>
</dbReference>
<dbReference type="Proteomes" id="UP000766550">
    <property type="component" value="Unassembled WGS sequence"/>
</dbReference>
<evidence type="ECO:0000313" key="3">
    <source>
        <dbReference type="EMBL" id="MBV0926382.1"/>
    </source>
</evidence>
<gene>
    <name evidence="3" type="ORF">KTS45_19425</name>
</gene>
<feature type="region of interest" description="Disordered" evidence="2">
    <location>
        <begin position="23"/>
        <end position="56"/>
    </location>
</feature>
<reference evidence="3 4" key="1">
    <citation type="submission" date="2021-06" db="EMBL/GenBank/DDBJ databases">
        <title>New haloarchaea isolates fom saline soil.</title>
        <authorList>
            <person name="Duran-Viseras A."/>
            <person name="Sanchez-Porro C.S."/>
            <person name="Ventosa A."/>
        </authorList>
    </citation>
    <scope>NUCLEOTIDE SEQUENCE [LARGE SCALE GENOMIC DNA]</scope>
    <source>
        <strain evidence="3 4">JCM 183640</strain>
    </source>
</reference>
<dbReference type="RefSeq" id="WP_162319484.1">
    <property type="nucleotide sequence ID" value="NZ_JAHQXF010000005.1"/>
</dbReference>
<sequence length="2028" mass="225934">MDEIADQRYRTWFEQRFKDTLDDLTDAADPGNDRNLQDEFDKSLTSHGNSEEKIARSHEGRELIELIQNARDAIELDGAGQVYVGILDDGILVANTGEAFDLFERSTERAVKMIGESNKTVEGESGVDLESDSIGHIGVGLKSTVAVGDDFEVWSKRTPDASPLRVRYSRAYITAAVLGVFGNTFPSDLDITTGSVGPFADRSDELFTPAEAFQTENQRPLDDLGKVPQFWFPWPLDPNKPGPSNPTLSKRAKDLLTDPSESFSGFETTPSEPFTTAVFIEYRDENWRALLEEFEIPTPIDTPETPATRADELWARLSYYGDQAAGFDPETLINLGKIDNLYIERLSAGETVEAEHWERTSKEPPHSLPVEKVSHRCFDVTISDNQGDKQTLHYDSFEAEWEEADATRPRVIVEQPRADAEGMARSSYPLHLYYPISSTVGSLPVSVHGRFRVTTERKDLSRSEAQHNLDVLGDAVRLLGHVGGGAATLANHPETASHWNRYPWLLLPTSNDASASSGAEPKDTPELLDWFRSRIVEELTQVDAIATRSETVSVTEAILYPTTTSLAALAASTEILKEPAPLEEGPALPVSGTLRAAHDRFTDTDGNPVDTDRLKEFIGRDRSEATLRAWTTWLNGALTRSPGDTKGGSETVWTVNQTHGRELFRGLVELIDASVTAIDTDMKALLEKDWLTDEEDGLTGVHILPCQRTRDDEKLDLVPIRPAPTGNLDRGEQAARTVFWGLDPEDLSVQYPPKHGTFDVFFLDRMVEGGTTTDVLEAAGGKARTWGVRKYNDFPDLFEAFLQTFKPVDRNLGFDSLAGLSQYMPEIATGSTSLSQTELSIAGRKTFLDAASDSNARHRLRVRLAVRRSKLDAPEIPNVPLSDLTLSRTWQSLRYRALHPDEKGESDVDETERESIETVDTDWDMNQVPDPESGWGSFPLDTTDPGVQSNLARTLSLLGVSSIPGVRYLPLHGDAHPELSGVPGWEPGMWDEAGQTEWIIHHRRSLQQAIEVTEYREVVTSEQYHPRSVFSHGSCAKAPTKPSHSHQQSYLIGWTWFEPNQLATLIDNAETVRQVLGRYSTSYQNQLLTTRWDCRRFSTTCSSREEDIPTVANLQLRQLPIWDGVVNITKTLQDKDVWETEEDRLDCAVIETGSGGRSGWRLFPYVDPDSSALHVDTELLETLGVVSLKEIELTGAEYRLQRVQAELVEGSDPLAESDEPRPLSIPRSQEGNWKRAYSLLLDPILDAWNGADTESGDDTLNQILSRATHLPIRKDGKWHAAPISWIRAHGGDSVWRYPERNPPRWVTSKLERANAGEPGYRVEWPATATGFAKFVEEALGVPEITATEPNLSFEAFTEQEEPIETRIAPNLLTEWTDTLENRLPLLLAVISTESDERLASATEQLRTAIDNIGLVRTLSEGVKNNLSNPKSITYDIGETGDQQGIALVKDEIKAMELSALSQGLALLLGQFTHLSRFRQILEAEEYGDAKRWFEGTLPVDTAEEFLDRRRRTNIRSRLELGASLLDAFSDTRPQVEEATLELETLSEEEDTRFHLLADEIRGDERSADLPEGLSEYISACRDVDPWLREAVALVIDPVTDTSATEGVEPLRDHFTEHTPGEHRGRLIEWLVSHRTQFPGALTTDRTHGQYRRLAAADSLWGKHESAFLETGTDWQQALDAQSHTHSLADALPEYADPAEHGMYWIELTKGERLLSLTDAFIDQLASELPDATASAVRSYIIDDTALPAETESTQNHKARAFAAASSELSDTELSGFEIMSGPGGIVQPGTTHSNTPGRRNDTGASTFTGRGEIAEVAVTLEILERTARWLSNGEGRMDALIKRFNRLYETQTSGRVSYQWHTKRQWNRELLSLLNEDADLLATEFRNWRSHVRDGKSLMALTPVSLLDVSGERGPGFDVIDPLKSSSGGQELYPQPLEIKSVTSVEPPFGIRLTTNEYQQCKRHIKESNHPYVIQLVYVPTEEPSVAASEGVGRYPIESVEDLEQLLGGATFDMQIRGGYLTSTFGQR</sequence>
<dbReference type="OrthoDB" id="242887at2157"/>
<comment type="caution">
    <text evidence="3">The sequence shown here is derived from an EMBL/GenBank/DDBJ whole genome shotgun (WGS) entry which is preliminary data.</text>
</comment>
<dbReference type="InterPro" id="IPR023827">
    <property type="entry name" value="Peptidase_S8_Asp-AS"/>
</dbReference>
<keyword evidence="1" id="KW-0378">Hydrolase</keyword>
<dbReference type="PROSITE" id="PS00136">
    <property type="entry name" value="SUBTILASE_ASP"/>
    <property type="match status" value="1"/>
</dbReference>
<evidence type="ECO:0000256" key="2">
    <source>
        <dbReference type="SAM" id="MobiDB-lite"/>
    </source>
</evidence>
<protein>
    <submittedName>
        <fullName evidence="3">Uncharacterized protein</fullName>
    </submittedName>
</protein>
<dbReference type="SUPFAM" id="SSF55874">
    <property type="entry name" value="ATPase domain of HSP90 chaperone/DNA topoisomerase II/histidine kinase"/>
    <property type="match status" value="1"/>
</dbReference>
<organism evidence="3 4">
    <name type="scientific">Haloarcula limicola</name>
    <dbReference type="NCBI Taxonomy" id="1429915"/>
    <lineage>
        <taxon>Archaea</taxon>
        <taxon>Methanobacteriati</taxon>
        <taxon>Methanobacteriota</taxon>
        <taxon>Stenosarchaea group</taxon>
        <taxon>Halobacteria</taxon>
        <taxon>Halobacteriales</taxon>
        <taxon>Haloarculaceae</taxon>
        <taxon>Haloarcula</taxon>
    </lineage>
</organism>
<dbReference type="Gene3D" id="3.30.565.10">
    <property type="entry name" value="Histidine kinase-like ATPase, C-terminal domain"/>
    <property type="match status" value="1"/>
</dbReference>
<evidence type="ECO:0000256" key="1">
    <source>
        <dbReference type="ARBA" id="ARBA00022801"/>
    </source>
</evidence>
<dbReference type="EMBL" id="JAHQXF010000005">
    <property type="protein sequence ID" value="MBV0926382.1"/>
    <property type="molecule type" value="Genomic_DNA"/>
</dbReference>
<name>A0A8J8C5J1_9EURY</name>